<protein>
    <submittedName>
        <fullName evidence="1">Uncharacterized protein</fullName>
    </submittedName>
</protein>
<evidence type="ECO:0000313" key="2">
    <source>
        <dbReference type="Proteomes" id="UP000248899"/>
    </source>
</evidence>
<comment type="caution">
    <text evidence="1">The sequence shown here is derived from an EMBL/GenBank/DDBJ whole genome shotgun (WGS) entry which is preliminary data.</text>
</comment>
<sequence length="94" mass="9467">MVKTLTVCAVLCIAAGAFPRFHETGAGRSAPARAFAMDATRTGVHHAATGETGVAASSNDGGAERRTAAALGHGRPPAVVLVEANAGWSALFNH</sequence>
<dbReference type="AlphaFoldDB" id="A0AAQ0JKJ1"/>
<name>A0AAQ0JKJ1_BURCE</name>
<evidence type="ECO:0000313" key="1">
    <source>
        <dbReference type="EMBL" id="RAQ12949.1"/>
    </source>
</evidence>
<accession>A0AAQ0JKJ1</accession>
<proteinExistence type="predicted"/>
<reference evidence="1 2" key="1">
    <citation type="submission" date="2018-06" db="EMBL/GenBank/DDBJ databases">
        <title>Towards the identification of Burkholderia cepacia strain which caused fatal septicemia.</title>
        <authorList>
            <person name="Bui L.A.T."/>
            <person name="Zakharova I.B."/>
            <person name="Shpak I.M."/>
            <person name="Teteryatnikova N."/>
            <person name="Ustinov D.V."/>
            <person name="Kuzyutina Y.A."/>
            <person name="Nguyen H.N."/>
            <person name="Antonov A.S."/>
            <person name="Avdyusheva E.F."/>
            <person name="Victorov D.V."/>
        </authorList>
    </citation>
    <scope>NUCLEOTIDE SEQUENCE [LARGE SCALE GENOMIC DNA]</scope>
    <source>
        <strain evidence="1 2">PT02</strain>
    </source>
</reference>
<dbReference type="EMBL" id="QLUZ01000004">
    <property type="protein sequence ID" value="RAQ12949.1"/>
    <property type="molecule type" value="Genomic_DNA"/>
</dbReference>
<organism evidence="1 2">
    <name type="scientific">Burkholderia cepacia</name>
    <name type="common">Pseudomonas cepacia</name>
    <dbReference type="NCBI Taxonomy" id="292"/>
    <lineage>
        <taxon>Bacteria</taxon>
        <taxon>Pseudomonadati</taxon>
        <taxon>Pseudomonadota</taxon>
        <taxon>Betaproteobacteria</taxon>
        <taxon>Burkholderiales</taxon>
        <taxon>Burkholderiaceae</taxon>
        <taxon>Burkholderia</taxon>
        <taxon>Burkholderia cepacia complex</taxon>
    </lineage>
</organism>
<gene>
    <name evidence="1" type="ORF">DPR02_09570</name>
</gene>
<dbReference type="Proteomes" id="UP000248899">
    <property type="component" value="Unassembled WGS sequence"/>
</dbReference>